<dbReference type="HAMAP" id="MF_00076">
    <property type="entry name" value="HisB"/>
    <property type="match status" value="1"/>
</dbReference>
<evidence type="ECO:0000256" key="3">
    <source>
        <dbReference type="ARBA" id="ARBA00022605"/>
    </source>
</evidence>
<evidence type="ECO:0000256" key="6">
    <source>
        <dbReference type="HAMAP-Rule" id="MF_00076"/>
    </source>
</evidence>
<evidence type="ECO:0000256" key="2">
    <source>
        <dbReference type="ARBA" id="ARBA00016664"/>
    </source>
</evidence>
<protein>
    <recommendedName>
        <fullName evidence="2 6">Imidazoleglycerol-phosphate dehydratase</fullName>
        <shortName evidence="6">IGPD</shortName>
        <ecNumber evidence="6 7">4.2.1.19</ecNumber>
    </recommendedName>
</protein>
<dbReference type="InterPro" id="IPR038494">
    <property type="entry name" value="IGPD_sf"/>
</dbReference>
<dbReference type="Pfam" id="PF00475">
    <property type="entry name" value="IGPD"/>
    <property type="match status" value="1"/>
</dbReference>
<comment type="pathway">
    <text evidence="1 6 7">Amino-acid biosynthesis; L-histidine biosynthesis; L-histidine from 5-phospho-alpha-D-ribose 1-diphosphate: step 6/9.</text>
</comment>
<dbReference type="EC" id="4.2.1.19" evidence="6 7"/>
<proteinExistence type="inferred from homology"/>
<organism evidence="8 9">
    <name type="scientific">Defluviitalea raffinosedens</name>
    <dbReference type="NCBI Taxonomy" id="1450156"/>
    <lineage>
        <taxon>Bacteria</taxon>
        <taxon>Bacillati</taxon>
        <taxon>Bacillota</taxon>
        <taxon>Clostridia</taxon>
        <taxon>Lachnospirales</taxon>
        <taxon>Defluviitaleaceae</taxon>
        <taxon>Defluviitalea</taxon>
    </lineage>
</organism>
<evidence type="ECO:0000256" key="4">
    <source>
        <dbReference type="ARBA" id="ARBA00023102"/>
    </source>
</evidence>
<dbReference type="InterPro" id="IPR020568">
    <property type="entry name" value="Ribosomal_Su5_D2-typ_SF"/>
</dbReference>
<comment type="catalytic activity">
    <reaction evidence="6 7">
        <text>D-erythro-1-(imidazol-4-yl)glycerol 3-phosphate = 3-(imidazol-4-yl)-2-oxopropyl phosphate + H2O</text>
        <dbReference type="Rhea" id="RHEA:11040"/>
        <dbReference type="ChEBI" id="CHEBI:15377"/>
        <dbReference type="ChEBI" id="CHEBI:57766"/>
        <dbReference type="ChEBI" id="CHEBI:58278"/>
        <dbReference type="EC" id="4.2.1.19"/>
    </reaction>
</comment>
<dbReference type="PROSITE" id="PS00954">
    <property type="entry name" value="IGP_DEHYDRATASE_1"/>
    <property type="match status" value="1"/>
</dbReference>
<dbReference type="CDD" id="cd07914">
    <property type="entry name" value="IGPD"/>
    <property type="match status" value="1"/>
</dbReference>
<keyword evidence="6" id="KW-0963">Cytoplasm</keyword>
<name>A0A7C8LGF9_9FIRM</name>
<keyword evidence="9" id="KW-1185">Reference proteome</keyword>
<dbReference type="NCBIfam" id="NF002107">
    <property type="entry name" value="PRK00951.1-2"/>
    <property type="match status" value="1"/>
</dbReference>
<evidence type="ECO:0000256" key="1">
    <source>
        <dbReference type="ARBA" id="ARBA00005047"/>
    </source>
</evidence>
<dbReference type="GO" id="GO:0000105">
    <property type="term" value="P:L-histidine biosynthetic process"/>
    <property type="evidence" value="ECO:0007669"/>
    <property type="project" value="UniProtKB-UniRule"/>
</dbReference>
<dbReference type="SUPFAM" id="SSF54211">
    <property type="entry name" value="Ribosomal protein S5 domain 2-like"/>
    <property type="match status" value="2"/>
</dbReference>
<dbReference type="UniPathway" id="UPA00031">
    <property type="reaction ID" value="UER00011"/>
</dbReference>
<evidence type="ECO:0000256" key="7">
    <source>
        <dbReference type="RuleBase" id="RU000599"/>
    </source>
</evidence>
<dbReference type="OrthoDB" id="9790411at2"/>
<dbReference type="AlphaFoldDB" id="A0A7C8LGF9"/>
<dbReference type="Proteomes" id="UP000483018">
    <property type="component" value="Unassembled WGS sequence"/>
</dbReference>
<dbReference type="EMBL" id="WSLF01000001">
    <property type="protein sequence ID" value="KAE9636936.1"/>
    <property type="molecule type" value="Genomic_DNA"/>
</dbReference>
<gene>
    <name evidence="6 8" type="primary">hisB</name>
    <name evidence="8" type="ORF">GND95_00455</name>
</gene>
<dbReference type="GO" id="GO:0005737">
    <property type="term" value="C:cytoplasm"/>
    <property type="evidence" value="ECO:0007669"/>
    <property type="project" value="UniProtKB-SubCell"/>
</dbReference>
<keyword evidence="4 6" id="KW-0368">Histidine biosynthesis</keyword>
<dbReference type="NCBIfam" id="NF002111">
    <property type="entry name" value="PRK00951.2-1"/>
    <property type="match status" value="1"/>
</dbReference>
<dbReference type="PANTHER" id="PTHR23133">
    <property type="entry name" value="IMIDAZOLEGLYCEROL-PHOSPHATE DEHYDRATASE HIS7"/>
    <property type="match status" value="1"/>
</dbReference>
<keyword evidence="3 6" id="KW-0028">Amino-acid biosynthesis</keyword>
<dbReference type="FunFam" id="3.30.230.40:FF:000001">
    <property type="entry name" value="Imidazoleglycerol-phosphate dehydratase HisB"/>
    <property type="match status" value="1"/>
</dbReference>
<keyword evidence="5 6" id="KW-0456">Lyase</keyword>
<dbReference type="InterPro" id="IPR020565">
    <property type="entry name" value="ImidazoleglycerP_deHydtase_CS"/>
</dbReference>
<sequence>MLERKAQVHRKTNETDIKMSINLYGSGISHIKTGIGFFDHMLTHISRHGFIDLNVEAKGDLEVDCHHTIEDVGIVLGQCIAKALGDKKGIKRYGSMILPMEDALVLCAIDLSGRPYLGFDAQFTVEKVGEMDTEIVEEFFRAVCIHGGLNVHIKVLSGKNNHHIIEAMFKAFGKALDEATQLDARIEGVLSTKGILEV</sequence>
<dbReference type="PROSITE" id="PS00955">
    <property type="entry name" value="IGP_DEHYDRATASE_2"/>
    <property type="match status" value="1"/>
</dbReference>
<dbReference type="Gene3D" id="3.30.230.40">
    <property type="entry name" value="Imidazole glycerol phosphate dehydratase, domain 1"/>
    <property type="match status" value="2"/>
</dbReference>
<comment type="subcellular location">
    <subcellularLocation>
        <location evidence="6 7">Cytoplasm</location>
    </subcellularLocation>
</comment>
<dbReference type="InterPro" id="IPR000807">
    <property type="entry name" value="ImidazoleglycerolP_deHydtase"/>
</dbReference>
<reference evidence="8 9" key="1">
    <citation type="submission" date="2019-12" db="EMBL/GenBank/DDBJ databases">
        <title>Defluviitalea raffinosedens, isolated from a biogas fermenter, genome sequencing and characterization.</title>
        <authorList>
            <person name="Rettenmaier R."/>
            <person name="Schneider M."/>
            <person name="Neuhaus K."/>
            <person name="Liebl W."/>
            <person name="Zverlov V."/>
        </authorList>
    </citation>
    <scope>NUCLEOTIDE SEQUENCE [LARGE SCALE GENOMIC DNA]</scope>
    <source>
        <strain evidence="8 9">249c-K6</strain>
    </source>
</reference>
<evidence type="ECO:0000313" key="8">
    <source>
        <dbReference type="EMBL" id="KAE9636936.1"/>
    </source>
</evidence>
<dbReference type="GO" id="GO:0004424">
    <property type="term" value="F:imidazoleglycerol-phosphate dehydratase activity"/>
    <property type="evidence" value="ECO:0007669"/>
    <property type="project" value="UniProtKB-UniRule"/>
</dbReference>
<accession>A0A7C8LGF9</accession>
<evidence type="ECO:0000256" key="5">
    <source>
        <dbReference type="ARBA" id="ARBA00023239"/>
    </source>
</evidence>
<comment type="caution">
    <text evidence="8">The sequence shown here is derived from an EMBL/GenBank/DDBJ whole genome shotgun (WGS) entry which is preliminary data.</text>
</comment>
<dbReference type="FunFam" id="3.30.230.40:FF:000003">
    <property type="entry name" value="Imidazoleglycerol-phosphate dehydratase HisB"/>
    <property type="match status" value="1"/>
</dbReference>
<evidence type="ECO:0000313" key="9">
    <source>
        <dbReference type="Proteomes" id="UP000483018"/>
    </source>
</evidence>
<dbReference type="NCBIfam" id="NF002114">
    <property type="entry name" value="PRK00951.2-4"/>
    <property type="match status" value="1"/>
</dbReference>
<dbReference type="RefSeq" id="WP_158738854.1">
    <property type="nucleotide sequence ID" value="NZ_JAFBEP010000004.1"/>
</dbReference>
<comment type="similarity">
    <text evidence="6 7">Belongs to the imidazoleglycerol-phosphate dehydratase family.</text>
</comment>
<dbReference type="PANTHER" id="PTHR23133:SF2">
    <property type="entry name" value="IMIDAZOLEGLYCEROL-PHOSPHATE DEHYDRATASE"/>
    <property type="match status" value="1"/>
</dbReference>